<evidence type="ECO:0000259" key="10">
    <source>
        <dbReference type="Pfam" id="PF02823"/>
    </source>
</evidence>
<dbReference type="EMBL" id="BLIY01000003">
    <property type="protein sequence ID" value="GFE53066.1"/>
    <property type="molecule type" value="Genomic_DNA"/>
</dbReference>
<keyword evidence="9" id="KW-0472">Membrane</keyword>
<dbReference type="CDD" id="cd12152">
    <property type="entry name" value="F1-ATPase_delta"/>
    <property type="match status" value="1"/>
</dbReference>
<keyword evidence="8" id="KW-0496">Mitochondrion</keyword>
<evidence type="ECO:0000256" key="8">
    <source>
        <dbReference type="ARBA" id="ARBA00023128"/>
    </source>
</evidence>
<dbReference type="GO" id="GO:0045259">
    <property type="term" value="C:proton-transporting ATP synthase complex"/>
    <property type="evidence" value="ECO:0007669"/>
    <property type="project" value="InterPro"/>
</dbReference>
<comment type="subcellular location">
    <subcellularLocation>
        <location evidence="1">Mitochondrion inner membrane</location>
    </subcellularLocation>
</comment>
<keyword evidence="6" id="KW-0809">Transit peptide</keyword>
<feature type="domain" description="ATP synthase F1 complex delta/epsilon subunit N-terminal" evidence="10">
    <location>
        <begin position="23"/>
        <end position="91"/>
    </location>
</feature>
<comment type="similarity">
    <text evidence="2">Belongs to the ATPase epsilon chain family.</text>
</comment>
<dbReference type="Gene3D" id="2.60.15.10">
    <property type="entry name" value="F0F1 ATP synthase delta/epsilon subunit, N-terminal"/>
    <property type="match status" value="1"/>
</dbReference>
<evidence type="ECO:0000256" key="5">
    <source>
        <dbReference type="ARBA" id="ARBA00022792"/>
    </source>
</evidence>
<evidence type="ECO:0000256" key="3">
    <source>
        <dbReference type="ARBA" id="ARBA00022448"/>
    </source>
</evidence>
<evidence type="ECO:0000256" key="9">
    <source>
        <dbReference type="ARBA" id="ARBA00023136"/>
    </source>
</evidence>
<dbReference type="InterPro" id="IPR036771">
    <property type="entry name" value="ATPsynth_dsu/esu_N"/>
</dbReference>
<dbReference type="PANTHER" id="PTHR13822">
    <property type="entry name" value="ATP SYNTHASE DELTA/EPSILON CHAIN"/>
    <property type="match status" value="1"/>
</dbReference>
<dbReference type="HAMAP" id="MF_00530">
    <property type="entry name" value="ATP_synth_epsil_bac"/>
    <property type="match status" value="1"/>
</dbReference>
<gene>
    <name evidence="11" type="ORF">BaOVIS_004700</name>
</gene>
<keyword evidence="5" id="KW-0999">Mitochondrion inner membrane</keyword>
<dbReference type="Pfam" id="PF02823">
    <property type="entry name" value="ATP-synt_DE_N"/>
    <property type="match status" value="1"/>
</dbReference>
<keyword evidence="4" id="KW-0375">Hydrogen ion transport</keyword>
<dbReference type="Proteomes" id="UP001057455">
    <property type="component" value="Unassembled WGS sequence"/>
</dbReference>
<evidence type="ECO:0000256" key="4">
    <source>
        <dbReference type="ARBA" id="ARBA00022781"/>
    </source>
</evidence>
<name>A0A9W5WTQ2_BABOV</name>
<dbReference type="OrthoDB" id="270171at2759"/>
<protein>
    <submittedName>
        <fullName evidence="11">ATP synthase</fullName>
    </submittedName>
</protein>
<evidence type="ECO:0000256" key="7">
    <source>
        <dbReference type="ARBA" id="ARBA00023065"/>
    </source>
</evidence>
<keyword evidence="7" id="KW-0406">Ion transport</keyword>
<accession>A0A9W5WTQ2</accession>
<dbReference type="InterPro" id="IPR020546">
    <property type="entry name" value="ATP_synth_F1_dsu/esu_N"/>
</dbReference>
<dbReference type="GO" id="GO:0046933">
    <property type="term" value="F:proton-transporting ATP synthase activity, rotational mechanism"/>
    <property type="evidence" value="ECO:0007669"/>
    <property type="project" value="InterPro"/>
</dbReference>
<evidence type="ECO:0000256" key="6">
    <source>
        <dbReference type="ARBA" id="ARBA00022946"/>
    </source>
</evidence>
<dbReference type="AlphaFoldDB" id="A0A9W5WTQ2"/>
<dbReference type="GO" id="GO:0005743">
    <property type="term" value="C:mitochondrial inner membrane"/>
    <property type="evidence" value="ECO:0007669"/>
    <property type="project" value="UniProtKB-SubCell"/>
</dbReference>
<organism evidence="11 12">
    <name type="scientific">Babesia ovis</name>
    <dbReference type="NCBI Taxonomy" id="5869"/>
    <lineage>
        <taxon>Eukaryota</taxon>
        <taxon>Sar</taxon>
        <taxon>Alveolata</taxon>
        <taxon>Apicomplexa</taxon>
        <taxon>Aconoidasida</taxon>
        <taxon>Piroplasmida</taxon>
        <taxon>Babesiidae</taxon>
        <taxon>Babesia</taxon>
    </lineage>
</organism>
<proteinExistence type="inferred from homology"/>
<reference evidence="11" key="1">
    <citation type="submission" date="2019-12" db="EMBL/GenBank/DDBJ databases">
        <title>Genome sequence of Babesia ovis.</title>
        <authorList>
            <person name="Yamagishi J."/>
            <person name="Sevinc F."/>
            <person name="Xuan X."/>
        </authorList>
    </citation>
    <scope>NUCLEOTIDE SEQUENCE</scope>
    <source>
        <strain evidence="11">Selcuk</strain>
    </source>
</reference>
<sequence>MAILFSRILRHATAATGQGKLVLSLLTPHTALISKKTVKQATLPGSEGYFTITKGHSAMLSVLKPGVVSVVCDETGETSKYFLSSGFFKISHVDGDSIAEVSGVEAVPLDHLDKERTAQVLQDLLAEGHASSDPWTKAKTLLGQDLCNSILKSL</sequence>
<evidence type="ECO:0000313" key="11">
    <source>
        <dbReference type="EMBL" id="GFE53066.1"/>
    </source>
</evidence>
<evidence type="ECO:0000256" key="2">
    <source>
        <dbReference type="ARBA" id="ARBA00005712"/>
    </source>
</evidence>
<keyword evidence="12" id="KW-1185">Reference proteome</keyword>
<dbReference type="SUPFAM" id="SSF51344">
    <property type="entry name" value="Epsilon subunit of F1F0-ATP synthase N-terminal domain"/>
    <property type="match status" value="1"/>
</dbReference>
<dbReference type="PANTHER" id="PTHR13822:SF7">
    <property type="entry name" value="ATP SYNTHASE SUBUNIT DELTA, MITOCHONDRIAL"/>
    <property type="match status" value="1"/>
</dbReference>
<evidence type="ECO:0000256" key="1">
    <source>
        <dbReference type="ARBA" id="ARBA00004273"/>
    </source>
</evidence>
<dbReference type="InterPro" id="IPR001469">
    <property type="entry name" value="ATP_synth_F1_dsu/esu"/>
</dbReference>
<keyword evidence="3" id="KW-0813">Transport</keyword>
<comment type="caution">
    <text evidence="11">The sequence shown here is derived from an EMBL/GenBank/DDBJ whole genome shotgun (WGS) entry which is preliminary data.</text>
</comment>
<evidence type="ECO:0000313" key="12">
    <source>
        <dbReference type="Proteomes" id="UP001057455"/>
    </source>
</evidence>